<keyword evidence="2" id="KW-1185">Reference proteome</keyword>
<dbReference type="GeneID" id="95579029"/>
<reference evidence="1" key="1">
    <citation type="submission" date="2022-08" db="EMBL/GenBank/DDBJ databases">
        <authorList>
            <person name="Tian L."/>
        </authorList>
    </citation>
    <scope>NUCLEOTIDE SEQUENCE</scope>
    <source>
        <strain evidence="1">CM253</strain>
        <plasmid evidence="1">pshk1</plasmid>
    </source>
</reference>
<gene>
    <name evidence="1" type="ORF">NRK68_36450</name>
</gene>
<keyword evidence="1" id="KW-0614">Plasmid</keyword>
<proteinExistence type="predicted"/>
<dbReference type="Proteomes" id="UP001057738">
    <property type="component" value="Plasmid pshk1"/>
</dbReference>
<geneLocation type="plasmid" evidence="1 2">
    <name>pshk1</name>
</geneLocation>
<name>A0ABY5QA82_9ACTN</name>
<evidence type="ECO:0000313" key="1">
    <source>
        <dbReference type="EMBL" id="UUY52748.1"/>
    </source>
</evidence>
<dbReference type="EMBL" id="CP102517">
    <property type="protein sequence ID" value="UUY52748.1"/>
    <property type="molecule type" value="Genomic_DNA"/>
</dbReference>
<organism evidence="1 2">
    <name type="scientific">Streptomyces yangpuensis</name>
    <dbReference type="NCBI Taxonomy" id="1648182"/>
    <lineage>
        <taxon>Bacteria</taxon>
        <taxon>Bacillati</taxon>
        <taxon>Actinomycetota</taxon>
        <taxon>Actinomycetes</taxon>
        <taxon>Kitasatosporales</taxon>
        <taxon>Streptomycetaceae</taxon>
        <taxon>Streptomyces</taxon>
    </lineage>
</organism>
<protein>
    <submittedName>
        <fullName evidence="1">Uncharacterized protein</fullName>
    </submittedName>
</protein>
<evidence type="ECO:0000313" key="2">
    <source>
        <dbReference type="Proteomes" id="UP001057738"/>
    </source>
</evidence>
<accession>A0ABY5QA82</accession>
<dbReference type="RefSeq" id="WP_257858447.1">
    <property type="nucleotide sequence ID" value="NZ_CP102517.1"/>
</dbReference>
<sequence length="83" mass="9005">MRPPFRYPEDLITLQGAWQQTYAELAQAGAGTTVLRRRLIALSGTLCTHPYWAAPAAWRAGSVELRRAARTHTSAPAEGEAAA</sequence>